<name>A0A6H5FZC9_9HEMI</name>
<dbReference type="EMBL" id="CADCXU010002835">
    <property type="protein sequence ID" value="CAA9994936.1"/>
    <property type="molecule type" value="Genomic_DNA"/>
</dbReference>
<evidence type="ECO:0000313" key="1">
    <source>
        <dbReference type="EMBL" id="CAA9994936.1"/>
    </source>
</evidence>
<organism evidence="1 2">
    <name type="scientific">Nesidiocoris tenuis</name>
    <dbReference type="NCBI Taxonomy" id="355587"/>
    <lineage>
        <taxon>Eukaryota</taxon>
        <taxon>Metazoa</taxon>
        <taxon>Ecdysozoa</taxon>
        <taxon>Arthropoda</taxon>
        <taxon>Hexapoda</taxon>
        <taxon>Insecta</taxon>
        <taxon>Pterygota</taxon>
        <taxon>Neoptera</taxon>
        <taxon>Paraneoptera</taxon>
        <taxon>Hemiptera</taxon>
        <taxon>Heteroptera</taxon>
        <taxon>Panheteroptera</taxon>
        <taxon>Cimicomorpha</taxon>
        <taxon>Miridae</taxon>
        <taxon>Dicyphina</taxon>
        <taxon>Nesidiocoris</taxon>
    </lineage>
</organism>
<proteinExistence type="predicted"/>
<sequence length="138" mass="15311">MDAWTLKLNKNKFTFNNCYNSSSAAPVVSLSPVSRPPRPFAAAPLRDALFLAPTHSSNSGFIKTIWRRRISFVLLRTGRFYEGTGATTAGLSNFLEPSQLQHHLLRTAPDEILEDSPGGRFTATARETLAECRTEEKV</sequence>
<reference evidence="1 2" key="1">
    <citation type="submission" date="2020-02" db="EMBL/GenBank/DDBJ databases">
        <authorList>
            <person name="Ferguson B K."/>
        </authorList>
    </citation>
    <scope>NUCLEOTIDE SEQUENCE [LARGE SCALE GENOMIC DNA]</scope>
</reference>
<dbReference type="AlphaFoldDB" id="A0A6H5FZC9"/>
<keyword evidence="2" id="KW-1185">Reference proteome</keyword>
<gene>
    <name evidence="1" type="ORF">NTEN_LOCUS1752</name>
</gene>
<dbReference type="Proteomes" id="UP000479000">
    <property type="component" value="Unassembled WGS sequence"/>
</dbReference>
<accession>A0A6H5FZC9</accession>
<evidence type="ECO:0000313" key="2">
    <source>
        <dbReference type="Proteomes" id="UP000479000"/>
    </source>
</evidence>
<protein>
    <submittedName>
        <fullName evidence="1">Uncharacterized protein</fullName>
    </submittedName>
</protein>